<reference evidence="2 3" key="1">
    <citation type="submission" date="2021-10" db="EMBL/GenBank/DDBJ databases">
        <title>Alishewanella koreense sp. nov. isolated from seawater of southwestern coast in South Korea and the proposal for the reclassification of Rheinheimera perlucida and Rheinheimera tuosuensis as Arsukibacterium perlucida and Arsukibacterium tuosuensis.</title>
        <authorList>
            <person name="Kim K.H."/>
            <person name="Ruan W."/>
            <person name="Kim K.R."/>
            <person name="Baek J.H."/>
            <person name="Jeon C.O."/>
        </authorList>
    </citation>
    <scope>NUCLEOTIDE SEQUENCE [LARGE SCALE GENOMIC DNA]</scope>
    <source>
        <strain evidence="2 3">16-MA</strain>
    </source>
</reference>
<keyword evidence="3" id="KW-1185">Reference proteome</keyword>
<sequence length="171" mass="19560">MLTPSEHWVWYYCQNSDRLLLTLSASSSFTSELTGAVLNQKIVSQPFSLEEAEAFWRFHDVLLPLPLSDEEREQFALHALANRYRQLSAHKSWYFVTQRQQDIGLYQLVQLQGKDIIPALVVASDLECIECLLLTKGETLAGKLLTRGSVIRVLRNRAQLFEMNVDFAQTA</sequence>
<dbReference type="GO" id="GO:0051301">
    <property type="term" value="P:cell division"/>
    <property type="evidence" value="ECO:0007669"/>
    <property type="project" value="UniProtKB-KW"/>
</dbReference>
<protein>
    <submittedName>
        <fullName evidence="2">Cell division protein ZapC</fullName>
    </submittedName>
</protein>
<proteinExistence type="predicted"/>
<dbReference type="Pfam" id="PF21083">
    <property type="entry name" value="ZapC_N"/>
    <property type="match status" value="1"/>
</dbReference>
<evidence type="ECO:0000313" key="3">
    <source>
        <dbReference type="Proteomes" id="UP000633814"/>
    </source>
</evidence>
<dbReference type="Proteomes" id="UP000633814">
    <property type="component" value="Unassembled WGS sequence"/>
</dbReference>
<dbReference type="RefSeq" id="WP_226751670.1">
    <property type="nucleotide sequence ID" value="NZ_JAEINI020000008.1"/>
</dbReference>
<keyword evidence="2" id="KW-0131">Cell cycle</keyword>
<dbReference type="InterPro" id="IPR048373">
    <property type="entry name" value="ZapC_N"/>
</dbReference>
<gene>
    <name evidence="2" type="ORF">JAO78_012370</name>
</gene>
<organism evidence="2 3">
    <name type="scientific">Alishewanella maricola</name>
    <dbReference type="NCBI Taxonomy" id="2795740"/>
    <lineage>
        <taxon>Bacteria</taxon>
        <taxon>Pseudomonadati</taxon>
        <taxon>Pseudomonadota</taxon>
        <taxon>Gammaproteobacteria</taxon>
        <taxon>Alteromonadales</taxon>
        <taxon>Alteromonadaceae</taxon>
        <taxon>Alishewanella</taxon>
    </lineage>
</organism>
<keyword evidence="2" id="KW-0132">Cell division</keyword>
<comment type="caution">
    <text evidence="2">The sequence shown here is derived from an EMBL/GenBank/DDBJ whole genome shotgun (WGS) entry which is preliminary data.</text>
</comment>
<name>A0ABS8C5L8_9ALTE</name>
<feature type="domain" description="Cell-division protein ZapC N-terminal" evidence="1">
    <location>
        <begin position="1"/>
        <end position="81"/>
    </location>
</feature>
<evidence type="ECO:0000259" key="1">
    <source>
        <dbReference type="Pfam" id="PF21083"/>
    </source>
</evidence>
<evidence type="ECO:0000313" key="2">
    <source>
        <dbReference type="EMBL" id="MCB5227607.1"/>
    </source>
</evidence>
<dbReference type="EMBL" id="JAEINI020000008">
    <property type="protein sequence ID" value="MCB5227607.1"/>
    <property type="molecule type" value="Genomic_DNA"/>
</dbReference>
<accession>A0ABS8C5L8</accession>